<feature type="domain" description="Alfy-like armadillo-like repeat" evidence="3">
    <location>
        <begin position="69"/>
        <end position="155"/>
    </location>
</feature>
<feature type="region of interest" description="Disordered" evidence="2">
    <location>
        <begin position="608"/>
        <end position="644"/>
    </location>
</feature>
<protein>
    <submittedName>
        <fullName evidence="4">WD repeat and FYVE domain-containing protein 3</fullName>
    </submittedName>
</protein>
<dbReference type="InterPro" id="IPR056252">
    <property type="entry name" value="Alfy-like_Arm-like"/>
</dbReference>
<evidence type="ECO:0000313" key="4">
    <source>
        <dbReference type="EMBL" id="KAJ7361864.1"/>
    </source>
</evidence>
<dbReference type="PANTHER" id="PTHR46108">
    <property type="entry name" value="BLUE CHEESE"/>
    <property type="match status" value="1"/>
</dbReference>
<dbReference type="Pfam" id="PF23295">
    <property type="entry name" value="Arm_4"/>
    <property type="match status" value="1"/>
</dbReference>
<evidence type="ECO:0000259" key="3">
    <source>
        <dbReference type="Pfam" id="PF23295"/>
    </source>
</evidence>
<sequence length="1201" mass="131346">MGCLRLLLENNPTNATLFRECGGARCIHNIVPYASSRTEALKIIRELILSGGNDDLGTLLGLMHSTRQSEVKLKTDVLDALLKVFDLDPRTRAVFREVGGFVYVMSVLINMEGSLANPVSPTWIDVDRGEILVLLRTVFHVLTAAIQDDPANKNFMDEIRFRGLSDTIRLLGCFSLNAVNIPSCCAGEEQKKWKLCERQFSQSLQHIPLSARPSVDSVKSSVTFEGALDIDPRSVLFAANEMLKNLFDMATDSFCLKSGSLIPVGLAGAQTGRNGLGIAYIYHPGAVTAAVDLMPAVSEINGTVTSEGCLELQLYWICHLQNLLKCEHNQQVMCEAGLPQQILDRCEAVLITEEHPLHAPLQRMFERLASQSLTPTVLRDFLRLGFPLYCQSLDTPNETAQNTTELNDETILEENPPDNTEKSQDLNESLRKISEVTPRKVSDIVNRKLSDSEARSNTLTFRDVMLSMIQPSSESGSDVESNSDEDDFLIVQNANLTPGPSCSVEENNEEGIAEGDDTPPVPPPRRSKTNSSRRAFERSLDLDTCTDHTLGQEYQVTMETSDERKDVLTAEVDGVDIESIGNTAQQVSCIDQGEDTVILDLNGEVKETISDSSTEESPERKHSETNIEVESDIDDENLPSTETVSCVTGSSLKAADASFDDISTRLSQITESHPDPSDDYSWNQQTSPSNVEGGDAKDIEKDDNAKEIKMDDNAKEIKKGDAEEIKKDDNEEVPCQLHGGGAVSLTRVKCVVSMTTPRDARAHGATDCPSFVEFDMSVDGFGCLFLPAIAPQVSAGIATVSSVMAPAAVMGGVPGVGVGERMFPPQAGLTFVSWICVDQYSDTTDDQHPVRLLTIMRQFRSGSEKIPNVPCLSISISAKDRMLVVCTDEIGCVDGADSAAMQTQREREHTEARFLSDQLLEEGRWHHVMVVLNKALIRNSTCALFVDGKHVNTCRLKYIQVAATSPDATVVSMAPYISAYLGTPPNPGYRRCSRLLWRLGPTHLIEEPLSGSTADEMYRLGPNYVGSFQAPCPEGQVRVYGSEGVDPLVSEDKVMFGIHGHAKSVLTLAKIRKHFRKSDTRAVARELGLSTHDNTTPVRLIHNTAAHLQGASRTIGAVIIGCSGVRTFCPNPVSKLIECIGGVSALLGLVAMTTDVEGLYASVKALSCVLRSNPSARRDMERTRGYQVCRWQEPHQNSSDL</sequence>
<evidence type="ECO:0000256" key="1">
    <source>
        <dbReference type="ARBA" id="ARBA00022574"/>
    </source>
</evidence>
<dbReference type="AlphaFoldDB" id="A0A9W9YSS6"/>
<gene>
    <name evidence="4" type="primary">WDFY3_6</name>
    <name evidence="4" type="ORF">OS493_014508</name>
</gene>
<feature type="compositionally biased region" description="Acidic residues" evidence="2">
    <location>
        <begin position="627"/>
        <end position="637"/>
    </location>
</feature>
<dbReference type="EMBL" id="MU827308">
    <property type="protein sequence ID" value="KAJ7361864.1"/>
    <property type="molecule type" value="Genomic_DNA"/>
</dbReference>
<evidence type="ECO:0000256" key="2">
    <source>
        <dbReference type="SAM" id="MobiDB-lite"/>
    </source>
</evidence>
<organism evidence="4 5">
    <name type="scientific">Desmophyllum pertusum</name>
    <dbReference type="NCBI Taxonomy" id="174260"/>
    <lineage>
        <taxon>Eukaryota</taxon>
        <taxon>Metazoa</taxon>
        <taxon>Cnidaria</taxon>
        <taxon>Anthozoa</taxon>
        <taxon>Hexacorallia</taxon>
        <taxon>Scleractinia</taxon>
        <taxon>Caryophylliina</taxon>
        <taxon>Caryophylliidae</taxon>
        <taxon>Desmophyllum</taxon>
    </lineage>
</organism>
<reference evidence="4" key="1">
    <citation type="submission" date="2023-01" db="EMBL/GenBank/DDBJ databases">
        <title>Genome assembly of the deep-sea coral Lophelia pertusa.</title>
        <authorList>
            <person name="Herrera S."/>
            <person name="Cordes E."/>
        </authorList>
    </citation>
    <scope>NUCLEOTIDE SEQUENCE</scope>
    <source>
        <strain evidence="4">USNM1676648</strain>
        <tissue evidence="4">Polyp</tissue>
    </source>
</reference>
<dbReference type="PANTHER" id="PTHR46108:SF4">
    <property type="entry name" value="BLUE CHEESE"/>
    <property type="match status" value="1"/>
</dbReference>
<evidence type="ECO:0000313" key="5">
    <source>
        <dbReference type="Proteomes" id="UP001163046"/>
    </source>
</evidence>
<proteinExistence type="predicted"/>
<feature type="region of interest" description="Disordered" evidence="2">
    <location>
        <begin position="494"/>
        <end position="536"/>
    </location>
</feature>
<feature type="region of interest" description="Disordered" evidence="2">
    <location>
        <begin position="397"/>
        <end position="434"/>
    </location>
</feature>
<dbReference type="Proteomes" id="UP001163046">
    <property type="component" value="Unassembled WGS sequence"/>
</dbReference>
<feature type="region of interest" description="Disordered" evidence="2">
    <location>
        <begin position="669"/>
        <end position="710"/>
    </location>
</feature>
<feature type="compositionally biased region" description="Acidic residues" evidence="2">
    <location>
        <begin position="406"/>
        <end position="416"/>
    </location>
</feature>
<keyword evidence="1" id="KW-0853">WD repeat</keyword>
<dbReference type="InterPro" id="IPR051944">
    <property type="entry name" value="BEACH_domain_protein"/>
</dbReference>
<feature type="compositionally biased region" description="Polar residues" evidence="2">
    <location>
        <begin position="680"/>
        <end position="690"/>
    </location>
</feature>
<dbReference type="OrthoDB" id="10018316at2759"/>
<accession>A0A9W9YSS6</accession>
<name>A0A9W9YSS6_9CNID</name>
<keyword evidence="5" id="KW-1185">Reference proteome</keyword>
<feature type="compositionally biased region" description="Basic and acidic residues" evidence="2">
    <location>
        <begin position="419"/>
        <end position="434"/>
    </location>
</feature>
<feature type="compositionally biased region" description="Acidic residues" evidence="2">
    <location>
        <begin position="506"/>
        <end position="517"/>
    </location>
</feature>
<comment type="caution">
    <text evidence="4">The sequence shown here is derived from an EMBL/GenBank/DDBJ whole genome shotgun (WGS) entry which is preliminary data.</text>
</comment>
<feature type="compositionally biased region" description="Basic and acidic residues" evidence="2">
    <location>
        <begin position="694"/>
        <end position="710"/>
    </location>
</feature>